<dbReference type="InterPro" id="IPR037500">
    <property type="entry name" value="Msp1"/>
</dbReference>
<proteinExistence type="predicted"/>
<dbReference type="EMBL" id="OZ034822">
    <property type="protein sequence ID" value="CAL1414976.1"/>
    <property type="molecule type" value="Genomic_DNA"/>
</dbReference>
<evidence type="ECO:0000313" key="2">
    <source>
        <dbReference type="EMBL" id="CAL1414976.1"/>
    </source>
</evidence>
<dbReference type="GO" id="GO:0000212">
    <property type="term" value="P:meiotic spindle organization"/>
    <property type="evidence" value="ECO:0007669"/>
    <property type="project" value="InterPro"/>
</dbReference>
<dbReference type="PANTHER" id="PTHR35768">
    <property type="entry name" value="PROTEIN MULTIPOLAR SPINDLE 1"/>
    <property type="match status" value="1"/>
</dbReference>
<feature type="region of interest" description="Disordered" evidence="1">
    <location>
        <begin position="52"/>
        <end position="76"/>
    </location>
</feature>
<evidence type="ECO:0000256" key="1">
    <source>
        <dbReference type="SAM" id="MobiDB-lite"/>
    </source>
</evidence>
<keyword evidence="3" id="KW-1185">Reference proteome</keyword>
<evidence type="ECO:0000313" key="3">
    <source>
        <dbReference type="Proteomes" id="UP001497516"/>
    </source>
</evidence>
<sequence>METNNGVSKRREFPPDFRTLQRMAANEPTANRPSSEEQLKLAVAISLLQSKLLHKRPPPPQPDASSGSDALRWKRKAKDRKQEIVRLREDLKEAEDASSQCDLFPQTAVCKCYFFDDVGKLRFEGAGDGSVSRFDDVIRRRFFRQVRMKQRRRNRDDPSLRLRFPELSSENEVDQLRASVDFLVELCDGTASPMEEANFANWSHQAVDSILESLRKILPVGENMEVVEGIVTSLIVRLLRRICCPAHRDDSNCVAIDHRPRVQHLLRKLGGEPFIGQRTLLSVCERISTTAGNLLCMDPFDDTFPNIHQSLFIMIQLVEFLISDHLQAWSSIEGFDHGLMEGWVTSFLHARKALQLLECRHGLYVLYMDRVANELAKQVCRVSSFQKLNQQLLHDLFN</sequence>
<dbReference type="GO" id="GO:0007059">
    <property type="term" value="P:chromosome segregation"/>
    <property type="evidence" value="ECO:0007669"/>
    <property type="project" value="TreeGrafter"/>
</dbReference>
<accession>A0AAV2GWY9</accession>
<reference evidence="2 3" key="1">
    <citation type="submission" date="2024-04" db="EMBL/GenBank/DDBJ databases">
        <authorList>
            <person name="Fracassetti M."/>
        </authorList>
    </citation>
    <scope>NUCLEOTIDE SEQUENCE [LARGE SCALE GENOMIC DNA]</scope>
</reference>
<dbReference type="PANTHER" id="PTHR35768:SF1">
    <property type="entry name" value="PROTEIN MULTIPOLAR SPINDLE 1"/>
    <property type="match status" value="1"/>
</dbReference>
<dbReference type="GO" id="GO:0042138">
    <property type="term" value="P:meiotic DNA double-strand break formation"/>
    <property type="evidence" value="ECO:0007669"/>
    <property type="project" value="InterPro"/>
</dbReference>
<name>A0AAV2GWY9_9ROSI</name>
<organism evidence="2 3">
    <name type="scientific">Linum trigynum</name>
    <dbReference type="NCBI Taxonomy" id="586398"/>
    <lineage>
        <taxon>Eukaryota</taxon>
        <taxon>Viridiplantae</taxon>
        <taxon>Streptophyta</taxon>
        <taxon>Embryophyta</taxon>
        <taxon>Tracheophyta</taxon>
        <taxon>Spermatophyta</taxon>
        <taxon>Magnoliopsida</taxon>
        <taxon>eudicotyledons</taxon>
        <taxon>Gunneridae</taxon>
        <taxon>Pentapetalae</taxon>
        <taxon>rosids</taxon>
        <taxon>fabids</taxon>
        <taxon>Malpighiales</taxon>
        <taxon>Linaceae</taxon>
        <taxon>Linum</taxon>
    </lineage>
</organism>
<gene>
    <name evidence="2" type="ORF">LTRI10_LOCUS54105</name>
</gene>
<dbReference type="Proteomes" id="UP001497516">
    <property type="component" value="Chromosome 9"/>
</dbReference>
<dbReference type="AlphaFoldDB" id="A0AAV2GWY9"/>
<protein>
    <recommendedName>
        <fullName evidence="4">Multipolar spindle 1</fullName>
    </recommendedName>
</protein>
<evidence type="ECO:0008006" key="4">
    <source>
        <dbReference type="Google" id="ProtNLM"/>
    </source>
</evidence>
<dbReference type="GO" id="GO:0007140">
    <property type="term" value="P:male meiotic nuclear division"/>
    <property type="evidence" value="ECO:0007669"/>
    <property type="project" value="TreeGrafter"/>
</dbReference>
<feature type="region of interest" description="Disordered" evidence="1">
    <location>
        <begin position="1"/>
        <end position="36"/>
    </location>
</feature>